<comment type="caution">
    <text evidence="3">The sequence shown here is derived from an EMBL/GenBank/DDBJ whole genome shotgun (WGS) entry which is preliminary data.</text>
</comment>
<proteinExistence type="predicted"/>
<dbReference type="Pfam" id="PF18758">
    <property type="entry name" value="KDZ"/>
    <property type="match status" value="1"/>
</dbReference>
<keyword evidence="2" id="KW-0812">Transmembrane</keyword>
<keyword evidence="2" id="KW-0472">Membrane</keyword>
<feature type="transmembrane region" description="Helical" evidence="2">
    <location>
        <begin position="692"/>
        <end position="713"/>
    </location>
</feature>
<gene>
    <name evidence="3" type="ORF">CPB84DRAFT_1824647</name>
</gene>
<feature type="region of interest" description="Disordered" evidence="1">
    <location>
        <begin position="1366"/>
        <end position="1412"/>
    </location>
</feature>
<feature type="compositionally biased region" description="Low complexity" evidence="1">
    <location>
        <begin position="219"/>
        <end position="238"/>
    </location>
</feature>
<accession>A0A9P5NP21</accession>
<protein>
    <submittedName>
        <fullName evidence="3">Uncharacterized protein</fullName>
    </submittedName>
</protein>
<feature type="region of interest" description="Disordered" evidence="1">
    <location>
        <begin position="195"/>
        <end position="238"/>
    </location>
</feature>
<organism evidence="3 4">
    <name type="scientific">Gymnopilus junonius</name>
    <name type="common">Spectacular rustgill mushroom</name>
    <name type="synonym">Gymnopilus spectabilis subsp. junonius</name>
    <dbReference type="NCBI Taxonomy" id="109634"/>
    <lineage>
        <taxon>Eukaryota</taxon>
        <taxon>Fungi</taxon>
        <taxon>Dikarya</taxon>
        <taxon>Basidiomycota</taxon>
        <taxon>Agaricomycotina</taxon>
        <taxon>Agaricomycetes</taxon>
        <taxon>Agaricomycetidae</taxon>
        <taxon>Agaricales</taxon>
        <taxon>Agaricineae</taxon>
        <taxon>Hymenogastraceae</taxon>
        <taxon>Gymnopilus</taxon>
    </lineage>
</organism>
<evidence type="ECO:0000313" key="3">
    <source>
        <dbReference type="EMBL" id="KAF8901489.1"/>
    </source>
</evidence>
<feature type="region of interest" description="Disordered" evidence="1">
    <location>
        <begin position="535"/>
        <end position="554"/>
    </location>
</feature>
<dbReference type="OrthoDB" id="3257768at2759"/>
<evidence type="ECO:0000256" key="2">
    <source>
        <dbReference type="SAM" id="Phobius"/>
    </source>
</evidence>
<evidence type="ECO:0000256" key="1">
    <source>
        <dbReference type="SAM" id="MobiDB-lite"/>
    </source>
</evidence>
<feature type="transmembrane region" description="Helical" evidence="2">
    <location>
        <begin position="664"/>
        <end position="686"/>
    </location>
</feature>
<feature type="compositionally biased region" description="Basic and acidic residues" evidence="1">
    <location>
        <begin position="1394"/>
        <end position="1412"/>
    </location>
</feature>
<dbReference type="InterPro" id="IPR040521">
    <property type="entry name" value="KDZ"/>
</dbReference>
<sequence>MGSMRIEDATSTMCIWEIELSYKRGEIIRPVYQHLQTMALRTHQHTYICASPYPITRSSSPSPNDWFIGPKCDEDQHVCNLPHTTAATRNNKRIFDTLEQLAAPRPQNQPSKCGHAIRIFLCVGNGDPLNAGHWGSMCHSCPSNNCIQWLTNRLESSLIQDNAELQDWFAIRHEINGIKHTGLTPTRRQALQALTDLSASTPPSSPTRPAWLPRRHAQPKPQAPASASTSNAPAAPISDEAKLNKELGVLLTFWTKNNIDPISTTIFPHFDSRVHLTDFKVELGALNIEQSAPIEIFHFGYSEWKAARWDTPHLVDPRSRVLLAHFEGVTNLVNFDDTLTWAFPNAPTFQNDKKGHTARKIQAFNIVDLVFISIIDDSTAIPTPAHIRKLTEHFYKYTHIIEWLGRGTVEPGDEDARLLHTLATCTLMSLNIGWAAARLSWLFLRVLGASSCRRLRCDLPNRHFLLPSYLHRLPRRHYFMIRRLRAELAATKEELGDSIHHYSDTRYCTFENSGSSIITKKTPLPQPAPPIKFDTAIPIPSSDSEDEAPSDARTRVGTSVVRRFLRALSERCHNFWILFSAKNRTLPLDRPALSAPTLAPGELRAVMTVIIHYPAQSALYRLIDTTACIGPKFGMNIKGFLSEKTFPSYDLVAMHFTSDIAARLVPCLTVTATSFLLLFTSMVFIIPRFASATVLVLEIVWLSFSITACFQPLLIDQKQLSHSSFFIIFTSITWNPKPPSMIIWVLFDDLYPQFRVVTQIWTILAATKHLGQAHGIDAVLPHRPPGNLIVYCPYVICSCWSHLIQLQLTLDGNFHLNRYIKNTDPHDASLFRGRAYFPEDGSYQDYVKKVVLASKSNKYNCGHLEVLRKQNATKKFKNMAVTGKVSERFANTDAALAHALRQILCVESFEWNERTIKAILDILISYDVLCAYSVHILERFLKTAQLSDVSDVIRAACWLIPLVHVQNHKDDCMYCFLSAYMPNAGHFHGETAEHFWPTGNQLGGQTHQMNAGHCHDTLIDHFGDWNYKKTNALYNDLIHAKELFDIKFNIFKSLSTQYSTLVPEWNLADHSWRHGDKDGVRSIYRYNQQKVPSQSQIYQMLLDNLSSDLPAPVVNKKLALLSKSEVHFIHEGLLIRLAQLDVKAKVLFYKKENSDSLKMDIENACLHLRSRISKWHATQKHVLPRVGDLVADQSKSSRFATKPEEEHLFLPSDLLESDRLSLVPLMLCECERQLLEGQAFDLLRALCTIVKTLTNQGNEKCQAYGQTLQTRTSTQIQDIIALRDAHINEYNSTRKALIDLGGISEDDPLLRPLTKQDTYMKWMNIKHQVGDTYHHDGLMWANRGPTGGTQPAHMAHSSSGLPVNASTIGTQGTKPQKRKHIAGKKKPQKKKRQKIDSKHSDCSGREETIRGKTKPREEGWLWQIRPSSRLTADELREWLEEGDHVQWYRTEAKVEHWREEWEIKQVEFLRCIRSFEAYSSKWNELAGLHEGGKAAYAMKTSARFRERAAHAQHLLVSAGYQHLLKMDGLDVIKHFDETRSSTEYTIPELQPGYVPHEAKPEDGSMVENSEYSD</sequence>
<dbReference type="EMBL" id="JADNYJ010000041">
    <property type="protein sequence ID" value="KAF8901489.1"/>
    <property type="molecule type" value="Genomic_DNA"/>
</dbReference>
<feature type="compositionally biased region" description="Basic residues" evidence="1">
    <location>
        <begin position="1375"/>
        <end position="1393"/>
    </location>
</feature>
<keyword evidence="4" id="KW-1185">Reference proteome</keyword>
<reference evidence="3" key="1">
    <citation type="submission" date="2020-11" db="EMBL/GenBank/DDBJ databases">
        <authorList>
            <consortium name="DOE Joint Genome Institute"/>
            <person name="Ahrendt S."/>
            <person name="Riley R."/>
            <person name="Andreopoulos W."/>
            <person name="LaButti K."/>
            <person name="Pangilinan J."/>
            <person name="Ruiz-duenas F.J."/>
            <person name="Barrasa J.M."/>
            <person name="Sanchez-Garcia M."/>
            <person name="Camarero S."/>
            <person name="Miyauchi S."/>
            <person name="Serrano A."/>
            <person name="Linde D."/>
            <person name="Babiker R."/>
            <person name="Drula E."/>
            <person name="Ayuso-Fernandez I."/>
            <person name="Pacheco R."/>
            <person name="Padilla G."/>
            <person name="Ferreira P."/>
            <person name="Barriuso J."/>
            <person name="Kellner H."/>
            <person name="Castanera R."/>
            <person name="Alfaro M."/>
            <person name="Ramirez L."/>
            <person name="Pisabarro A.G."/>
            <person name="Kuo A."/>
            <person name="Tritt A."/>
            <person name="Lipzen A."/>
            <person name="He G."/>
            <person name="Yan M."/>
            <person name="Ng V."/>
            <person name="Cullen D."/>
            <person name="Martin F."/>
            <person name="Rosso M.-N."/>
            <person name="Henrissat B."/>
            <person name="Hibbett D."/>
            <person name="Martinez A.T."/>
            <person name="Grigoriev I.V."/>
        </authorList>
    </citation>
    <scope>NUCLEOTIDE SEQUENCE</scope>
    <source>
        <strain evidence="3">AH 44721</strain>
    </source>
</reference>
<dbReference type="Proteomes" id="UP000724874">
    <property type="component" value="Unassembled WGS sequence"/>
</dbReference>
<evidence type="ECO:0000313" key="4">
    <source>
        <dbReference type="Proteomes" id="UP000724874"/>
    </source>
</evidence>
<feature type="region of interest" description="Disordered" evidence="1">
    <location>
        <begin position="1552"/>
        <end position="1573"/>
    </location>
</feature>
<feature type="compositionally biased region" description="Low complexity" evidence="1">
    <location>
        <begin position="198"/>
        <end position="210"/>
    </location>
</feature>
<keyword evidence="2" id="KW-1133">Transmembrane helix</keyword>
<name>A0A9P5NP21_GYMJU</name>